<keyword evidence="3 5" id="KW-0732">Signal</keyword>
<sequence>MKQLKSGLAAVALLAGLGFAGVAHADITIATAGPMTGQYAAFGEQMKRGAEQAIADINAAGGINGEKLKLEVGDDACDPKQAVAVANDLVNKGVVFVAGHFCSSSSIPASAVYNENNVLQMSPASTNPVFTDEAATKGWTNVFRTCGRDDYQGATAAKYIDTHFKGKKVAVLHDKSAYGKGLADETKKGLEGLGTPPAVYEAYTQGDKDFSALVSKLKAEGIEVVYIGGYHTESGLIIRQAAEQGLKATFISGDAQNTNELWSITGDAGEGFLFTFAPDPRLKPEAAKVVDEFKKIGYDPEGYTLYTYAAIQVWAEAVKAAGGTDTAKVAAAIRAGSFPTVLGTLGFDAKGDVKNPEYVMYEWSKGQYAEKK</sequence>
<dbReference type="GO" id="GO:0006865">
    <property type="term" value="P:amino acid transport"/>
    <property type="evidence" value="ECO:0007669"/>
    <property type="project" value="UniProtKB-KW"/>
</dbReference>
<feature type="chain" id="PRO_5016426357" evidence="5">
    <location>
        <begin position="26"/>
        <end position="372"/>
    </location>
</feature>
<dbReference type="InterPro" id="IPR028082">
    <property type="entry name" value="Peripla_BP_I"/>
</dbReference>
<dbReference type="PANTHER" id="PTHR47151">
    <property type="entry name" value="LEU/ILE/VAL-BINDING ABC TRANSPORTER SUBUNIT"/>
    <property type="match status" value="1"/>
</dbReference>
<comment type="similarity">
    <text evidence="1">Belongs to the leucine-binding protein family.</text>
</comment>
<keyword evidence="8" id="KW-1185">Reference proteome</keyword>
<evidence type="ECO:0000313" key="8">
    <source>
        <dbReference type="Proteomes" id="UP000245461"/>
    </source>
</evidence>
<reference evidence="7 8" key="1">
    <citation type="submission" date="2018-05" db="EMBL/GenBank/DDBJ databases">
        <title>Zavarzinia sp. HR-AS.</title>
        <authorList>
            <person name="Lee Y."/>
            <person name="Jeon C.O."/>
        </authorList>
    </citation>
    <scope>NUCLEOTIDE SEQUENCE [LARGE SCALE GENOMIC DNA]</scope>
    <source>
        <strain evidence="7 8">HR-AS</strain>
    </source>
</reference>
<evidence type="ECO:0000256" key="1">
    <source>
        <dbReference type="ARBA" id="ARBA00010062"/>
    </source>
</evidence>
<evidence type="ECO:0000256" key="4">
    <source>
        <dbReference type="ARBA" id="ARBA00022970"/>
    </source>
</evidence>
<dbReference type="PANTHER" id="PTHR47151:SF2">
    <property type="entry name" value="AMINO ACID BINDING PROTEIN"/>
    <property type="match status" value="1"/>
</dbReference>
<dbReference type="Proteomes" id="UP000245461">
    <property type="component" value="Unassembled WGS sequence"/>
</dbReference>
<evidence type="ECO:0000256" key="5">
    <source>
        <dbReference type="SAM" id="SignalP"/>
    </source>
</evidence>
<dbReference type="RefSeq" id="WP_109907042.1">
    <property type="nucleotide sequence ID" value="NZ_QGLE01000009.1"/>
</dbReference>
<protein>
    <submittedName>
        <fullName evidence="7">Branched chain amino acid ABC transporter substrate-binding protein</fullName>
    </submittedName>
</protein>
<dbReference type="Gene3D" id="3.40.50.2300">
    <property type="match status" value="2"/>
</dbReference>
<keyword evidence="4" id="KW-0029">Amino-acid transport</keyword>
<dbReference type="EMBL" id="QGLE01000009">
    <property type="protein sequence ID" value="PWR20368.1"/>
    <property type="molecule type" value="Genomic_DNA"/>
</dbReference>
<proteinExistence type="inferred from homology"/>
<feature type="signal peptide" evidence="5">
    <location>
        <begin position="1"/>
        <end position="25"/>
    </location>
</feature>
<evidence type="ECO:0000256" key="2">
    <source>
        <dbReference type="ARBA" id="ARBA00022448"/>
    </source>
</evidence>
<dbReference type="Pfam" id="PF13458">
    <property type="entry name" value="Peripla_BP_6"/>
    <property type="match status" value="1"/>
</dbReference>
<keyword evidence="2" id="KW-0813">Transport</keyword>
<dbReference type="InterPro" id="IPR000709">
    <property type="entry name" value="Leu_Ile_Val-bd"/>
</dbReference>
<accession>A0A317DZX6</accession>
<dbReference type="SUPFAM" id="SSF53822">
    <property type="entry name" value="Periplasmic binding protein-like I"/>
    <property type="match status" value="1"/>
</dbReference>
<name>A0A317DZX6_9PROT</name>
<gene>
    <name evidence="7" type="ORF">DKG74_15290</name>
</gene>
<evidence type="ECO:0000313" key="7">
    <source>
        <dbReference type="EMBL" id="PWR20368.1"/>
    </source>
</evidence>
<evidence type="ECO:0000256" key="3">
    <source>
        <dbReference type="ARBA" id="ARBA00022729"/>
    </source>
</evidence>
<dbReference type="CDD" id="cd06342">
    <property type="entry name" value="PBP1_ABC_LIVBP-like"/>
    <property type="match status" value="1"/>
</dbReference>
<evidence type="ECO:0000259" key="6">
    <source>
        <dbReference type="Pfam" id="PF13458"/>
    </source>
</evidence>
<feature type="domain" description="Leucine-binding protein" evidence="6">
    <location>
        <begin position="27"/>
        <end position="366"/>
    </location>
</feature>
<organism evidence="7 8">
    <name type="scientific">Zavarzinia aquatilis</name>
    <dbReference type="NCBI Taxonomy" id="2211142"/>
    <lineage>
        <taxon>Bacteria</taxon>
        <taxon>Pseudomonadati</taxon>
        <taxon>Pseudomonadota</taxon>
        <taxon>Alphaproteobacteria</taxon>
        <taxon>Rhodospirillales</taxon>
        <taxon>Zavarziniaceae</taxon>
        <taxon>Zavarzinia</taxon>
    </lineage>
</organism>
<comment type="caution">
    <text evidence="7">The sequence shown here is derived from an EMBL/GenBank/DDBJ whole genome shotgun (WGS) entry which is preliminary data.</text>
</comment>
<dbReference type="InterPro" id="IPR028081">
    <property type="entry name" value="Leu-bd"/>
</dbReference>
<dbReference type="OrthoDB" id="9768386at2"/>
<dbReference type="PRINTS" id="PR00337">
    <property type="entry name" value="LEUILEVALBP"/>
</dbReference>
<dbReference type="AlphaFoldDB" id="A0A317DZX6"/>